<protein>
    <submittedName>
        <fullName evidence="1">Class I SAM-dependent methyltransferase</fullName>
        <ecNumber evidence="1">2.1.1.-</ecNumber>
    </submittedName>
</protein>
<reference evidence="1 2" key="1">
    <citation type="journal article" date="2013" name="Int. J. Syst. Evol. Microbiol.">
        <title>Sphingomonas kyungheensis sp. nov., a bacterium with ginsenoside-converting activity isolated from soil of a ginseng field.</title>
        <authorList>
            <person name="Son H.M."/>
            <person name="Yang J.E."/>
            <person name="Park Y."/>
            <person name="Han C.K."/>
            <person name="Kim S.G."/>
            <person name="Kook M."/>
            <person name="Yi T.H."/>
        </authorList>
    </citation>
    <scope>NUCLEOTIDE SEQUENCE [LARGE SCALE GENOMIC DNA]</scope>
    <source>
        <strain evidence="1 2">LMG 26582</strain>
    </source>
</reference>
<dbReference type="Pfam" id="PF13578">
    <property type="entry name" value="Methyltransf_24"/>
    <property type="match status" value="1"/>
</dbReference>
<dbReference type="GO" id="GO:0032259">
    <property type="term" value="P:methylation"/>
    <property type="evidence" value="ECO:0007669"/>
    <property type="project" value="UniProtKB-KW"/>
</dbReference>
<proteinExistence type="predicted"/>
<dbReference type="InterPro" id="IPR029063">
    <property type="entry name" value="SAM-dependent_MTases_sf"/>
</dbReference>
<dbReference type="Proteomes" id="UP001367771">
    <property type="component" value="Unassembled WGS sequence"/>
</dbReference>
<keyword evidence="2" id="KW-1185">Reference proteome</keyword>
<dbReference type="EC" id="2.1.1.-" evidence="1"/>
<evidence type="ECO:0000313" key="2">
    <source>
        <dbReference type="Proteomes" id="UP001367771"/>
    </source>
</evidence>
<organism evidence="1 2">
    <name type="scientific">Sphingomonas kyungheensis</name>
    <dbReference type="NCBI Taxonomy" id="1069987"/>
    <lineage>
        <taxon>Bacteria</taxon>
        <taxon>Pseudomonadati</taxon>
        <taxon>Pseudomonadota</taxon>
        <taxon>Alphaproteobacteria</taxon>
        <taxon>Sphingomonadales</taxon>
        <taxon>Sphingomonadaceae</taxon>
        <taxon>Sphingomonas</taxon>
    </lineage>
</organism>
<comment type="caution">
    <text evidence="1">The sequence shown here is derived from an EMBL/GenBank/DDBJ whole genome shotgun (WGS) entry which is preliminary data.</text>
</comment>
<keyword evidence="1" id="KW-0808">Transferase</keyword>
<gene>
    <name evidence="1" type="ORF">V8201_10370</name>
</gene>
<evidence type="ECO:0000313" key="1">
    <source>
        <dbReference type="EMBL" id="MEI5687479.1"/>
    </source>
</evidence>
<dbReference type="EMBL" id="JBBBDM010000003">
    <property type="protein sequence ID" value="MEI5687479.1"/>
    <property type="molecule type" value="Genomic_DNA"/>
</dbReference>
<dbReference type="SUPFAM" id="SSF53335">
    <property type="entry name" value="S-adenosyl-L-methionine-dependent methyltransferases"/>
    <property type="match status" value="1"/>
</dbReference>
<dbReference type="GO" id="GO:0008168">
    <property type="term" value="F:methyltransferase activity"/>
    <property type="evidence" value="ECO:0007669"/>
    <property type="project" value="UniProtKB-KW"/>
</dbReference>
<name>A0ABU8H3A9_9SPHN</name>
<dbReference type="Gene3D" id="3.40.50.150">
    <property type="entry name" value="Vaccinia Virus protein VP39"/>
    <property type="match status" value="1"/>
</dbReference>
<keyword evidence="1" id="KW-0489">Methyltransferase</keyword>
<accession>A0ABU8H3A9</accession>
<sequence>MTDQISRDDLNNYIEQLERRLGEAVHASITCSQTAISAYYACTKQLPILQYYGNSPPTLPEAVMEKAQLLPNREAIIARLPKGGRGLEIGTQRGNFAKHMLQVAEPEQLHLVDITYDLFDKPWFDNYISSSQVILHEGVSWSIVNDFEQDSFDWIYIDAGHDYESVTKDIVASWDKVKPGGYLIFNDFTSWSPLEMIPYGVMQAVCEFQLGHVEDFSIAWFAFHPQGYHDIALRREK</sequence>